<dbReference type="GO" id="GO:0071028">
    <property type="term" value="P:nuclear mRNA surveillance"/>
    <property type="evidence" value="ECO:0007669"/>
    <property type="project" value="TreeGrafter"/>
</dbReference>
<reference evidence="9" key="1">
    <citation type="submission" date="2023-03" db="EMBL/GenBank/DDBJ databases">
        <authorList>
            <person name="Steffen K."/>
            <person name="Cardenas P."/>
        </authorList>
    </citation>
    <scope>NUCLEOTIDE SEQUENCE</scope>
</reference>
<dbReference type="GO" id="GO:0034473">
    <property type="term" value="P:U1 snRNA 3'-end processing"/>
    <property type="evidence" value="ECO:0007669"/>
    <property type="project" value="TreeGrafter"/>
</dbReference>
<dbReference type="PANTHER" id="PTHR11097">
    <property type="entry name" value="EXOSOME COMPLEX EXONUCLEASE RIBOSOMAL RNA PROCESSING PROTEIN"/>
    <property type="match status" value="1"/>
</dbReference>
<dbReference type="GO" id="GO:0035925">
    <property type="term" value="F:mRNA 3'-UTR AU-rich region binding"/>
    <property type="evidence" value="ECO:0007669"/>
    <property type="project" value="TreeGrafter"/>
</dbReference>
<proteinExistence type="inferred from homology"/>
<evidence type="ECO:0000256" key="6">
    <source>
        <dbReference type="ARBA" id="ARBA00042523"/>
    </source>
</evidence>
<comment type="similarity">
    <text evidence="3">Belongs to the RNase PH family.</text>
</comment>
<keyword evidence="9" id="KW-0269">Exonuclease</keyword>
<dbReference type="Gene3D" id="3.30.230.70">
    <property type="entry name" value="GHMP Kinase, N-terminal domain"/>
    <property type="match status" value="1"/>
</dbReference>
<keyword evidence="5" id="KW-0271">Exosome</keyword>
<keyword evidence="9" id="KW-0378">Hydrolase</keyword>
<dbReference type="InterPro" id="IPR036345">
    <property type="entry name" value="ExoRNase_PH_dom2_sf"/>
</dbReference>
<dbReference type="GO" id="GO:0004527">
    <property type="term" value="F:exonuclease activity"/>
    <property type="evidence" value="ECO:0007669"/>
    <property type="project" value="UniProtKB-KW"/>
</dbReference>
<dbReference type="InterPro" id="IPR015847">
    <property type="entry name" value="ExoRNase_PH_dom2"/>
</dbReference>
<sequence>YRLVYVGVQRSIARPILFYAHHPRGAGKRIGMATQLLSKYERDYIEEGVNQDLREDGRNCRDYRSFAVQTGVVSNTSGSARVQLENTSAVVGVKAELGAPDPTQPNSGRIEFFVDCAALASPEFEGRGGEDLGHHLAHQLAGAYSHSSTLDRGSLSIIPGQQCWVLYVDVLVLEWGGSVLDVLSLAVRAALHDTRIPRLIVTGEGEEVEVEVSDNPHDSTSLDIGRAPIIITVTKIGLNFVVDVNMKEEMCASSRLSLAINEQGQILSTSKDIGGGIPYFQLNDAIRVSCLNNKDPHCRPLLYLCNAVDGPGGFKGGVSKTKFHSSLSRS</sequence>
<accession>A0AA35XCW4</accession>
<dbReference type="CDD" id="cd11367">
    <property type="entry name" value="RNase_PH_RRP42"/>
    <property type="match status" value="1"/>
</dbReference>
<dbReference type="AlphaFoldDB" id="A0AA35XCW4"/>
<dbReference type="InterPro" id="IPR020568">
    <property type="entry name" value="Ribosomal_Su5_D2-typ_SF"/>
</dbReference>
<evidence type="ECO:0000256" key="5">
    <source>
        <dbReference type="ARBA" id="ARBA00022835"/>
    </source>
</evidence>
<evidence type="ECO:0000256" key="4">
    <source>
        <dbReference type="ARBA" id="ARBA00022490"/>
    </source>
</evidence>
<evidence type="ECO:0000313" key="9">
    <source>
        <dbReference type="EMBL" id="CAI8052809.1"/>
    </source>
</evidence>
<protein>
    <recommendedName>
        <fullName evidence="6">Ribosomal RNA-processing protein 42</fullName>
    </recommendedName>
</protein>
<name>A0AA35XCW4_GEOBA</name>
<dbReference type="Pfam" id="PF01138">
    <property type="entry name" value="RNase_PH"/>
    <property type="match status" value="1"/>
</dbReference>
<keyword evidence="4" id="KW-0963">Cytoplasm</keyword>
<comment type="subcellular location">
    <subcellularLocation>
        <location evidence="1">Cytoplasm</location>
    </subcellularLocation>
    <subcellularLocation>
        <location evidence="2">Nucleus</location>
        <location evidence="2">Nucleolus</location>
    </subcellularLocation>
</comment>
<keyword evidence="9" id="KW-0540">Nuclease</keyword>
<feature type="domain" description="Exoribonuclease phosphorolytic" evidence="8">
    <location>
        <begin position="228"/>
        <end position="288"/>
    </location>
</feature>
<comment type="caution">
    <text evidence="9">The sequence shown here is derived from an EMBL/GenBank/DDBJ whole genome shotgun (WGS) entry which is preliminary data.</text>
</comment>
<dbReference type="PANTHER" id="PTHR11097:SF8">
    <property type="entry name" value="EXOSOME COMPLEX COMPONENT RRP42"/>
    <property type="match status" value="1"/>
</dbReference>
<dbReference type="GO" id="GO:0034476">
    <property type="term" value="P:U5 snRNA 3'-end processing"/>
    <property type="evidence" value="ECO:0007669"/>
    <property type="project" value="TreeGrafter"/>
</dbReference>
<evidence type="ECO:0000256" key="3">
    <source>
        <dbReference type="ARBA" id="ARBA00006678"/>
    </source>
</evidence>
<evidence type="ECO:0000256" key="2">
    <source>
        <dbReference type="ARBA" id="ARBA00004604"/>
    </source>
</evidence>
<gene>
    <name evidence="9" type="ORF">GBAR_LOCUS28896</name>
</gene>
<feature type="non-terminal residue" evidence="9">
    <location>
        <position position="1"/>
    </location>
</feature>
<dbReference type="Pfam" id="PF03725">
    <property type="entry name" value="RNase_PH_C"/>
    <property type="match status" value="1"/>
</dbReference>
<evidence type="ECO:0000259" key="8">
    <source>
        <dbReference type="Pfam" id="PF03725"/>
    </source>
</evidence>
<dbReference type="GO" id="GO:0000177">
    <property type="term" value="C:cytoplasmic exosome (RNase complex)"/>
    <property type="evidence" value="ECO:0007669"/>
    <property type="project" value="TreeGrafter"/>
</dbReference>
<dbReference type="GO" id="GO:0071038">
    <property type="term" value="P:TRAMP-dependent tRNA surveillance pathway"/>
    <property type="evidence" value="ECO:0007669"/>
    <property type="project" value="TreeGrafter"/>
</dbReference>
<dbReference type="GO" id="GO:0034475">
    <property type="term" value="P:U4 snRNA 3'-end processing"/>
    <property type="evidence" value="ECO:0007669"/>
    <property type="project" value="TreeGrafter"/>
</dbReference>
<dbReference type="InterPro" id="IPR001247">
    <property type="entry name" value="ExoRNase_PH_dom1"/>
</dbReference>
<dbReference type="GO" id="GO:0000176">
    <property type="term" value="C:nuclear exosome (RNase complex)"/>
    <property type="evidence" value="ECO:0007669"/>
    <property type="project" value="TreeGrafter"/>
</dbReference>
<dbReference type="InterPro" id="IPR050590">
    <property type="entry name" value="Exosome_comp_Rrp42_subfam"/>
</dbReference>
<dbReference type="SUPFAM" id="SSF55666">
    <property type="entry name" value="Ribonuclease PH domain 2-like"/>
    <property type="match status" value="1"/>
</dbReference>
<dbReference type="GO" id="GO:0016075">
    <property type="term" value="P:rRNA catabolic process"/>
    <property type="evidence" value="ECO:0007669"/>
    <property type="project" value="TreeGrafter"/>
</dbReference>
<dbReference type="EMBL" id="CASHTH010004040">
    <property type="protein sequence ID" value="CAI8052809.1"/>
    <property type="molecule type" value="Genomic_DNA"/>
</dbReference>
<dbReference type="GO" id="GO:0071035">
    <property type="term" value="P:nuclear polyadenylation-dependent rRNA catabolic process"/>
    <property type="evidence" value="ECO:0007669"/>
    <property type="project" value="TreeGrafter"/>
</dbReference>
<organism evidence="9 10">
    <name type="scientific">Geodia barretti</name>
    <name type="common">Barrett's horny sponge</name>
    <dbReference type="NCBI Taxonomy" id="519541"/>
    <lineage>
        <taxon>Eukaryota</taxon>
        <taxon>Metazoa</taxon>
        <taxon>Porifera</taxon>
        <taxon>Demospongiae</taxon>
        <taxon>Heteroscleromorpha</taxon>
        <taxon>Tetractinellida</taxon>
        <taxon>Astrophorina</taxon>
        <taxon>Geodiidae</taxon>
        <taxon>Geodia</taxon>
    </lineage>
</organism>
<dbReference type="InterPro" id="IPR027408">
    <property type="entry name" value="PNPase/RNase_PH_dom_sf"/>
</dbReference>
<dbReference type="Proteomes" id="UP001174909">
    <property type="component" value="Unassembled WGS sequence"/>
</dbReference>
<evidence type="ECO:0000259" key="7">
    <source>
        <dbReference type="Pfam" id="PF01138"/>
    </source>
</evidence>
<keyword evidence="10" id="KW-1185">Reference proteome</keyword>
<feature type="domain" description="Exoribonuclease phosphorolytic" evidence="7">
    <location>
        <begin position="63"/>
        <end position="197"/>
    </location>
</feature>
<dbReference type="GO" id="GO:0000467">
    <property type="term" value="P:exonucleolytic trimming to generate mature 3'-end of 5.8S rRNA from tricistronic rRNA transcript (SSU-rRNA, 5.8S rRNA, LSU-rRNA)"/>
    <property type="evidence" value="ECO:0007669"/>
    <property type="project" value="TreeGrafter"/>
</dbReference>
<dbReference type="GO" id="GO:0005730">
    <property type="term" value="C:nucleolus"/>
    <property type="evidence" value="ECO:0007669"/>
    <property type="project" value="UniProtKB-SubCell"/>
</dbReference>
<evidence type="ECO:0000256" key="1">
    <source>
        <dbReference type="ARBA" id="ARBA00004496"/>
    </source>
</evidence>
<dbReference type="SUPFAM" id="SSF54211">
    <property type="entry name" value="Ribosomal protein S5 domain 2-like"/>
    <property type="match status" value="1"/>
</dbReference>
<evidence type="ECO:0000313" key="10">
    <source>
        <dbReference type="Proteomes" id="UP001174909"/>
    </source>
</evidence>